<evidence type="ECO:0000259" key="10">
    <source>
        <dbReference type="PROSITE" id="PS50102"/>
    </source>
</evidence>
<dbReference type="GO" id="GO:0005634">
    <property type="term" value="C:nucleus"/>
    <property type="evidence" value="ECO:0007669"/>
    <property type="project" value="UniProtKB-SubCell"/>
</dbReference>
<dbReference type="EMBL" id="JAQQPM010000002">
    <property type="protein sequence ID" value="KAK2068222.1"/>
    <property type="molecule type" value="Genomic_DNA"/>
</dbReference>
<reference evidence="11" key="1">
    <citation type="journal article" date="2023" name="Mol. Plant Microbe Interact.">
        <title>Elucidating the Obligate Nature and Biological Capacity of an Invasive Fungal Corn Pathogen.</title>
        <authorList>
            <person name="MacCready J.S."/>
            <person name="Roggenkamp E.M."/>
            <person name="Gdanetz K."/>
            <person name="Chilvers M.I."/>
        </authorList>
    </citation>
    <scope>NUCLEOTIDE SEQUENCE</scope>
    <source>
        <strain evidence="11">PM02</strain>
    </source>
</reference>
<dbReference type="Proteomes" id="UP001217918">
    <property type="component" value="Unassembled WGS sequence"/>
</dbReference>
<evidence type="ECO:0000256" key="8">
    <source>
        <dbReference type="ARBA" id="ARBA00023274"/>
    </source>
</evidence>
<dbReference type="InterPro" id="IPR012677">
    <property type="entry name" value="Nucleotide-bd_a/b_plait_sf"/>
</dbReference>
<dbReference type="SUPFAM" id="SSF54928">
    <property type="entry name" value="RNA-binding domain, RBD"/>
    <property type="match status" value="3"/>
</dbReference>
<dbReference type="GO" id="GO:0003729">
    <property type="term" value="F:mRNA binding"/>
    <property type="evidence" value="ECO:0007669"/>
    <property type="project" value="TreeGrafter"/>
</dbReference>
<proteinExistence type="inferred from homology"/>
<evidence type="ECO:0000256" key="4">
    <source>
        <dbReference type="ARBA" id="ARBA00022552"/>
    </source>
</evidence>
<protein>
    <recommendedName>
        <fullName evidence="3">Multiple RNA-binding domain-containing protein 1</fullName>
    </recommendedName>
</protein>
<keyword evidence="12" id="KW-1185">Reference proteome</keyword>
<dbReference type="InterPro" id="IPR050502">
    <property type="entry name" value="Euk_RNA-bind_prot"/>
</dbReference>
<dbReference type="CDD" id="cd12320">
    <property type="entry name" value="RRM6_RBM19_RRM5_MRD1"/>
    <property type="match status" value="1"/>
</dbReference>
<sequence>MTKTPAGDQDNDSSVDLISKTARIFVRNLPYTATEDDIHGHFSKFGSVQEVHLPVCSRGRSKGYALVLFDDHQDAIKAFRNADGMTFQGRIIHLLPAQAKRSLDDFALSKLPLKKQNLLRKKAAASSSFNWNALYMSQDAVNASISQRLGVSKSDFLDPTSSDAAIKQAIAEGQLIQETKAYFAANGVDLDAFKSQQRRNDKAILVKNFPFGTSMEELRKLFEEHGKVLRVLMPPAGTIAIVEMTDAKDAFAKLAYRRFKESILFLEKAPQSVLKATPTPGGRPAEITDKSGVTELLARDEKQDVHETSSLYVGNLNFSTTTAALADEFRPLDGFVSAVVKTKQDPKKPGQVLSMGFGFVAFRSKEQALSALAAMEGRSLDGHVLALKASHRGLDAAEERRREDRAKKAGGQRTKVIIKNLPFESTRADVRRLFSTYGQLRSVRLPKKFDHSSRGYAFIDFISPREAENAMNALSDVHVLGRRLVLEWADAEELDPEEEIRKMEGKVQKQVNKVILQQLTGKGRTKVQIGETEDEA</sequence>
<keyword evidence="5" id="KW-0677">Repeat</keyword>
<evidence type="ECO:0000256" key="2">
    <source>
        <dbReference type="ARBA" id="ARBA00008033"/>
    </source>
</evidence>
<dbReference type="GO" id="GO:1990904">
    <property type="term" value="C:ribonucleoprotein complex"/>
    <property type="evidence" value="ECO:0007669"/>
    <property type="project" value="UniProtKB-KW"/>
</dbReference>
<accession>A0AAD9M9Q6</accession>
<evidence type="ECO:0000256" key="3">
    <source>
        <dbReference type="ARBA" id="ARBA00013428"/>
    </source>
</evidence>
<evidence type="ECO:0000256" key="9">
    <source>
        <dbReference type="PROSITE-ProRule" id="PRU00176"/>
    </source>
</evidence>
<dbReference type="InterPro" id="IPR035979">
    <property type="entry name" value="RBD_domain_sf"/>
</dbReference>
<feature type="domain" description="RRM" evidence="10">
    <location>
        <begin position="414"/>
        <end position="491"/>
    </location>
</feature>
<comment type="similarity">
    <text evidence="2">Belongs to the RRM MRD1 family.</text>
</comment>
<evidence type="ECO:0000256" key="1">
    <source>
        <dbReference type="ARBA" id="ARBA00004123"/>
    </source>
</evidence>
<feature type="domain" description="RRM" evidence="10">
    <location>
        <begin position="202"/>
        <end position="271"/>
    </location>
</feature>
<feature type="domain" description="RRM" evidence="10">
    <location>
        <begin position="22"/>
        <end position="99"/>
    </location>
</feature>
<organism evidence="11 12">
    <name type="scientific">Phyllachora maydis</name>
    <dbReference type="NCBI Taxonomy" id="1825666"/>
    <lineage>
        <taxon>Eukaryota</taxon>
        <taxon>Fungi</taxon>
        <taxon>Dikarya</taxon>
        <taxon>Ascomycota</taxon>
        <taxon>Pezizomycotina</taxon>
        <taxon>Sordariomycetes</taxon>
        <taxon>Sordariomycetidae</taxon>
        <taxon>Phyllachorales</taxon>
        <taxon>Phyllachoraceae</taxon>
        <taxon>Phyllachora</taxon>
    </lineage>
</organism>
<comment type="subcellular location">
    <subcellularLocation>
        <location evidence="1">Nucleus</location>
    </subcellularLocation>
</comment>
<dbReference type="GO" id="GO:0006364">
    <property type="term" value="P:rRNA processing"/>
    <property type="evidence" value="ECO:0007669"/>
    <property type="project" value="UniProtKB-KW"/>
</dbReference>
<dbReference type="AlphaFoldDB" id="A0AAD9M9Q6"/>
<keyword evidence="6 9" id="KW-0694">RNA-binding</keyword>
<evidence type="ECO:0000313" key="12">
    <source>
        <dbReference type="Proteomes" id="UP001217918"/>
    </source>
</evidence>
<dbReference type="InterPro" id="IPR000504">
    <property type="entry name" value="RRM_dom"/>
</dbReference>
<evidence type="ECO:0000256" key="7">
    <source>
        <dbReference type="ARBA" id="ARBA00023242"/>
    </source>
</evidence>
<dbReference type="FunFam" id="3.30.70.330:FF:000247">
    <property type="entry name" value="Multiple RNA-binding domain-containing protein 1"/>
    <property type="match status" value="1"/>
</dbReference>
<dbReference type="InterPro" id="IPR034482">
    <property type="entry name" value="Mrd1_RRM3"/>
</dbReference>
<name>A0AAD9M9Q6_9PEZI</name>
<evidence type="ECO:0000256" key="6">
    <source>
        <dbReference type="ARBA" id="ARBA00022884"/>
    </source>
</evidence>
<feature type="domain" description="RRM" evidence="10">
    <location>
        <begin position="309"/>
        <end position="392"/>
    </location>
</feature>
<dbReference type="CDD" id="cd12568">
    <property type="entry name" value="RRM3_MRD1"/>
    <property type="match status" value="1"/>
</dbReference>
<dbReference type="SMART" id="SM00360">
    <property type="entry name" value="RRM"/>
    <property type="match status" value="4"/>
</dbReference>
<dbReference type="PROSITE" id="PS50102">
    <property type="entry name" value="RRM"/>
    <property type="match status" value="4"/>
</dbReference>
<dbReference type="Pfam" id="PF00076">
    <property type="entry name" value="RRM_1"/>
    <property type="match status" value="4"/>
</dbReference>
<evidence type="ECO:0000256" key="5">
    <source>
        <dbReference type="ARBA" id="ARBA00022737"/>
    </source>
</evidence>
<dbReference type="PANTHER" id="PTHR48025:SF1">
    <property type="entry name" value="RRM DOMAIN-CONTAINING PROTEIN"/>
    <property type="match status" value="1"/>
</dbReference>
<keyword evidence="4" id="KW-0698">rRNA processing</keyword>
<comment type="caution">
    <text evidence="11">The sequence shown here is derived from an EMBL/GenBank/DDBJ whole genome shotgun (WGS) entry which is preliminary data.</text>
</comment>
<gene>
    <name evidence="11" type="ORF">P8C59_002876</name>
</gene>
<dbReference type="PANTHER" id="PTHR48025">
    <property type="entry name" value="OS02G0815200 PROTEIN"/>
    <property type="match status" value="1"/>
</dbReference>
<keyword evidence="7" id="KW-0539">Nucleus</keyword>
<dbReference type="Gene3D" id="3.30.70.330">
    <property type="match status" value="4"/>
</dbReference>
<evidence type="ECO:0000313" key="11">
    <source>
        <dbReference type="EMBL" id="KAK2068222.1"/>
    </source>
</evidence>
<keyword evidence="8" id="KW-0687">Ribonucleoprotein</keyword>